<dbReference type="InterPro" id="IPR019923">
    <property type="entry name" value="Lucif-like_OxRdtase_MSMEG_2516"/>
</dbReference>
<protein>
    <submittedName>
        <fullName evidence="6">Unannotated protein</fullName>
    </submittedName>
</protein>
<evidence type="ECO:0000256" key="2">
    <source>
        <dbReference type="ARBA" id="ARBA00022643"/>
    </source>
</evidence>
<dbReference type="PANTHER" id="PTHR42847">
    <property type="entry name" value="ALKANESULFONATE MONOOXYGENASE"/>
    <property type="match status" value="1"/>
</dbReference>
<proteinExistence type="predicted"/>
<keyword evidence="4" id="KW-0503">Monooxygenase</keyword>
<dbReference type="EMBL" id="CAFBLP010000057">
    <property type="protein sequence ID" value="CAB4885260.1"/>
    <property type="molecule type" value="Genomic_DNA"/>
</dbReference>
<evidence type="ECO:0000256" key="1">
    <source>
        <dbReference type="ARBA" id="ARBA00022630"/>
    </source>
</evidence>
<accession>A0A6J7EW01</accession>
<name>A0A6J7EW01_9ZZZZ</name>
<dbReference type="GO" id="GO:0008726">
    <property type="term" value="F:alkanesulfonate monooxygenase activity"/>
    <property type="evidence" value="ECO:0007669"/>
    <property type="project" value="TreeGrafter"/>
</dbReference>
<evidence type="ECO:0000259" key="5">
    <source>
        <dbReference type="Pfam" id="PF00296"/>
    </source>
</evidence>
<sequence length="347" mass="36602">MAATITVAVTSTSTITITVTVTTHPAKSSSDSLQRMTALRPFRFGVQASSAATRKDWVSLAQRTESNGYAVLTMPDHLDGQLAPVPALMAAADATTTLRIGALVWDNDYKHPVVLAKELATMDVLCDGRLEIGIGAGWMVSDYEQSGIPYDSPKVRIDRFVEGLAIIKGAMAPGAFSHSGEHYTITGYDGLPKPLQGPCPPILIGGGGKRVLSIAAREADIIGINGTMTAGVVGPDAISTMTAEAVDAKVAIVHAAAGDRMSQIEMNVRAFLVKVTDERIATMDSISGMLGVPRAFMEESPFALVGTTDQIIDDLVARREKWGFSYIIVGADDIEPFAPVVAALAGK</sequence>
<evidence type="ECO:0000256" key="3">
    <source>
        <dbReference type="ARBA" id="ARBA00023002"/>
    </source>
</evidence>
<dbReference type="Gene3D" id="3.20.20.30">
    <property type="entry name" value="Luciferase-like domain"/>
    <property type="match status" value="1"/>
</dbReference>
<dbReference type="InterPro" id="IPR036661">
    <property type="entry name" value="Luciferase-like_sf"/>
</dbReference>
<dbReference type="AlphaFoldDB" id="A0A6J7EW01"/>
<evidence type="ECO:0000313" key="6">
    <source>
        <dbReference type="EMBL" id="CAB4885260.1"/>
    </source>
</evidence>
<dbReference type="PANTHER" id="PTHR42847:SF4">
    <property type="entry name" value="ALKANESULFONATE MONOOXYGENASE-RELATED"/>
    <property type="match status" value="1"/>
</dbReference>
<reference evidence="6" key="1">
    <citation type="submission" date="2020-05" db="EMBL/GenBank/DDBJ databases">
        <authorList>
            <person name="Chiriac C."/>
            <person name="Salcher M."/>
            <person name="Ghai R."/>
            <person name="Kavagutti S V."/>
        </authorList>
    </citation>
    <scope>NUCLEOTIDE SEQUENCE</scope>
</reference>
<dbReference type="InterPro" id="IPR050172">
    <property type="entry name" value="SsuD_RutA_monooxygenase"/>
</dbReference>
<keyword evidence="3" id="KW-0560">Oxidoreductase</keyword>
<organism evidence="6">
    <name type="scientific">freshwater metagenome</name>
    <dbReference type="NCBI Taxonomy" id="449393"/>
    <lineage>
        <taxon>unclassified sequences</taxon>
        <taxon>metagenomes</taxon>
        <taxon>ecological metagenomes</taxon>
    </lineage>
</organism>
<dbReference type="NCBIfam" id="TIGR03621">
    <property type="entry name" value="F420_MSMEG_2516"/>
    <property type="match status" value="1"/>
</dbReference>
<keyword evidence="1" id="KW-0285">Flavoprotein</keyword>
<dbReference type="InterPro" id="IPR011251">
    <property type="entry name" value="Luciferase-like_dom"/>
</dbReference>
<dbReference type="GO" id="GO:0046306">
    <property type="term" value="P:alkanesulfonate catabolic process"/>
    <property type="evidence" value="ECO:0007669"/>
    <property type="project" value="TreeGrafter"/>
</dbReference>
<dbReference type="Pfam" id="PF00296">
    <property type="entry name" value="Bac_luciferase"/>
    <property type="match status" value="1"/>
</dbReference>
<evidence type="ECO:0000256" key="4">
    <source>
        <dbReference type="ARBA" id="ARBA00023033"/>
    </source>
</evidence>
<keyword evidence="2" id="KW-0288">FMN</keyword>
<gene>
    <name evidence="6" type="ORF">UFOPK3376_02085</name>
</gene>
<feature type="domain" description="Luciferase-like" evidence="5">
    <location>
        <begin position="41"/>
        <end position="324"/>
    </location>
</feature>
<dbReference type="SUPFAM" id="SSF51679">
    <property type="entry name" value="Bacterial luciferase-like"/>
    <property type="match status" value="1"/>
</dbReference>